<name>A0A225V633_9STRA</name>
<dbReference type="PANTHER" id="PTHR22538">
    <property type="entry name" value="CILIA- AND FLAGELLA-ASSOCIATED PROTEIN 74"/>
    <property type="match status" value="1"/>
</dbReference>
<evidence type="ECO:0000313" key="1">
    <source>
        <dbReference type="EMBL" id="OWY99879.1"/>
    </source>
</evidence>
<organism evidence="1 2">
    <name type="scientific">Phytophthora megakarya</name>
    <dbReference type="NCBI Taxonomy" id="4795"/>
    <lineage>
        <taxon>Eukaryota</taxon>
        <taxon>Sar</taxon>
        <taxon>Stramenopiles</taxon>
        <taxon>Oomycota</taxon>
        <taxon>Peronosporomycetes</taxon>
        <taxon>Peronosporales</taxon>
        <taxon>Peronosporaceae</taxon>
        <taxon>Phytophthora</taxon>
    </lineage>
</organism>
<dbReference type="EMBL" id="NBNE01008088">
    <property type="protein sequence ID" value="OWY99879.1"/>
    <property type="molecule type" value="Genomic_DNA"/>
</dbReference>
<dbReference type="Proteomes" id="UP000198211">
    <property type="component" value="Unassembled WGS sequence"/>
</dbReference>
<keyword evidence="2" id="KW-1185">Reference proteome</keyword>
<gene>
    <name evidence="1" type="ORF">PHMEG_00029043</name>
</gene>
<dbReference type="AlphaFoldDB" id="A0A225V633"/>
<comment type="caution">
    <text evidence="1">The sequence shown here is derived from an EMBL/GenBank/DDBJ whole genome shotgun (WGS) entry which is preliminary data.</text>
</comment>
<sequence>MKRKSAKLHGQSEFDIYANPVVSATGDSVLYNSYATFVQDKSEFTYSLFDGAAYLTTNELFKTESVRCLPPNTLPFDNILPALNNVEPIPSASLGKSSVECTSGNLFKTSFAGVKYAICASGKTGFTAYSSDLDIAVEYLDARVTIS</sequence>
<reference evidence="2" key="1">
    <citation type="submission" date="2017-03" db="EMBL/GenBank/DDBJ databases">
        <title>Phytopthora megakarya and P. palmivora, two closely related causual agents of cacao black pod achieved similar genome size and gene model numbers by different mechanisms.</title>
        <authorList>
            <person name="Ali S."/>
            <person name="Shao J."/>
            <person name="Larry D.J."/>
            <person name="Kronmiller B."/>
            <person name="Shen D."/>
            <person name="Strem M.D."/>
            <person name="Melnick R.L."/>
            <person name="Guiltinan M.J."/>
            <person name="Tyler B.M."/>
            <person name="Meinhardt L.W."/>
            <person name="Bailey B.A."/>
        </authorList>
    </citation>
    <scope>NUCLEOTIDE SEQUENCE [LARGE SCALE GENOMIC DNA]</scope>
    <source>
        <strain evidence="2">zdho120</strain>
    </source>
</reference>
<proteinExistence type="predicted"/>
<evidence type="ECO:0000313" key="2">
    <source>
        <dbReference type="Proteomes" id="UP000198211"/>
    </source>
</evidence>
<dbReference type="OrthoDB" id="127195at2759"/>
<dbReference type="PANTHER" id="PTHR22538:SF1">
    <property type="entry name" value="VWFD DOMAIN-CONTAINING PROTEIN"/>
    <property type="match status" value="1"/>
</dbReference>
<protein>
    <submittedName>
        <fullName evidence="1">Uncharacterized protein</fullName>
    </submittedName>
</protein>
<accession>A0A225V633</accession>
<feature type="non-terminal residue" evidence="1">
    <location>
        <position position="147"/>
    </location>
</feature>